<gene>
    <name evidence="2" type="ORF">CYMTET_3407</name>
</gene>
<dbReference type="AlphaFoldDB" id="A0AAE0H3H0"/>
<dbReference type="Proteomes" id="UP001190700">
    <property type="component" value="Unassembled WGS sequence"/>
</dbReference>
<comment type="caution">
    <text evidence="2">The sequence shown here is derived from an EMBL/GenBank/DDBJ whole genome shotgun (WGS) entry which is preliminary data.</text>
</comment>
<keyword evidence="3" id="KW-1185">Reference proteome</keyword>
<evidence type="ECO:0000256" key="1">
    <source>
        <dbReference type="SAM" id="MobiDB-lite"/>
    </source>
</evidence>
<evidence type="ECO:0000313" key="3">
    <source>
        <dbReference type="Proteomes" id="UP001190700"/>
    </source>
</evidence>
<name>A0AAE0H3H0_9CHLO</name>
<dbReference type="EMBL" id="LGRX02000220">
    <property type="protein sequence ID" value="KAK3289136.1"/>
    <property type="molecule type" value="Genomic_DNA"/>
</dbReference>
<accession>A0AAE0H3H0</accession>
<feature type="compositionally biased region" description="Polar residues" evidence="1">
    <location>
        <begin position="228"/>
        <end position="240"/>
    </location>
</feature>
<evidence type="ECO:0000313" key="2">
    <source>
        <dbReference type="EMBL" id="KAK3289136.1"/>
    </source>
</evidence>
<sequence>MLAQFRAQNAEVVVSSVADRGLPPKYGLKFMDWLKTMIWEIWTDPICGDGICEAPFEFPSYGRFGCKVDCGAELNVETVVLDFEVDFYLSGIDLRAVPPDVAEILRSSATWNVCEYNEQRRATGAPEICWYEKEQGFDQTRAQSLVSLSLPRGKWYVRMVSDYLESVRCRIMKLSDVGSALELPTFCLIPNASNNEPTALDSASSASQSPAPTSSSASQTSAPTLSSGGRTLLQSASGSPTVDDKTCFSKLRRTHASTPPRLGSNLDAISTPPPLPPPHPLPPSLSRLLLPLSRPPHITSHLLPLDPPQFFPFLLYRLHSP</sequence>
<reference evidence="2 3" key="1">
    <citation type="journal article" date="2015" name="Genome Biol. Evol.">
        <title>Comparative Genomics of a Bacterivorous Green Alga Reveals Evolutionary Causalities and Consequences of Phago-Mixotrophic Mode of Nutrition.</title>
        <authorList>
            <person name="Burns J.A."/>
            <person name="Paasch A."/>
            <person name="Narechania A."/>
            <person name="Kim E."/>
        </authorList>
    </citation>
    <scope>NUCLEOTIDE SEQUENCE [LARGE SCALE GENOMIC DNA]</scope>
    <source>
        <strain evidence="2 3">PLY_AMNH</strain>
    </source>
</reference>
<feature type="region of interest" description="Disordered" evidence="1">
    <location>
        <begin position="198"/>
        <end position="278"/>
    </location>
</feature>
<feature type="compositionally biased region" description="Low complexity" evidence="1">
    <location>
        <begin position="202"/>
        <end position="227"/>
    </location>
</feature>
<proteinExistence type="predicted"/>
<organism evidence="2 3">
    <name type="scientific">Cymbomonas tetramitiformis</name>
    <dbReference type="NCBI Taxonomy" id="36881"/>
    <lineage>
        <taxon>Eukaryota</taxon>
        <taxon>Viridiplantae</taxon>
        <taxon>Chlorophyta</taxon>
        <taxon>Pyramimonadophyceae</taxon>
        <taxon>Pyramimonadales</taxon>
        <taxon>Pyramimonadaceae</taxon>
        <taxon>Cymbomonas</taxon>
    </lineage>
</organism>
<protein>
    <submittedName>
        <fullName evidence="2">Uncharacterized protein</fullName>
    </submittedName>
</protein>